<feature type="transmembrane region" description="Helical" evidence="5">
    <location>
        <begin position="40"/>
        <end position="56"/>
    </location>
</feature>
<dbReference type="PANTHER" id="PTHR23502">
    <property type="entry name" value="MAJOR FACILITATOR SUPERFAMILY"/>
    <property type="match status" value="1"/>
</dbReference>
<name>A0A4S8LXX0_DENBC</name>
<keyword evidence="7" id="KW-1185">Reference proteome</keyword>
<evidence type="ECO:0000256" key="1">
    <source>
        <dbReference type="ARBA" id="ARBA00004141"/>
    </source>
</evidence>
<evidence type="ECO:0000313" key="6">
    <source>
        <dbReference type="EMBL" id="THU94038.1"/>
    </source>
</evidence>
<dbReference type="AlphaFoldDB" id="A0A4S8LXX0"/>
<keyword evidence="2 5" id="KW-0812">Transmembrane</keyword>
<keyword evidence="4 5" id="KW-0472">Membrane</keyword>
<gene>
    <name evidence="6" type="ORF">K435DRAFT_799221</name>
</gene>
<reference evidence="6 7" key="1">
    <citation type="journal article" date="2019" name="Nat. Ecol. Evol.">
        <title>Megaphylogeny resolves global patterns of mushroom evolution.</title>
        <authorList>
            <person name="Varga T."/>
            <person name="Krizsan K."/>
            <person name="Foldi C."/>
            <person name="Dima B."/>
            <person name="Sanchez-Garcia M."/>
            <person name="Sanchez-Ramirez S."/>
            <person name="Szollosi G.J."/>
            <person name="Szarkandi J.G."/>
            <person name="Papp V."/>
            <person name="Albert L."/>
            <person name="Andreopoulos W."/>
            <person name="Angelini C."/>
            <person name="Antonin V."/>
            <person name="Barry K.W."/>
            <person name="Bougher N.L."/>
            <person name="Buchanan P."/>
            <person name="Buyck B."/>
            <person name="Bense V."/>
            <person name="Catcheside P."/>
            <person name="Chovatia M."/>
            <person name="Cooper J."/>
            <person name="Damon W."/>
            <person name="Desjardin D."/>
            <person name="Finy P."/>
            <person name="Geml J."/>
            <person name="Haridas S."/>
            <person name="Hughes K."/>
            <person name="Justo A."/>
            <person name="Karasinski D."/>
            <person name="Kautmanova I."/>
            <person name="Kiss B."/>
            <person name="Kocsube S."/>
            <person name="Kotiranta H."/>
            <person name="LaButti K.M."/>
            <person name="Lechner B.E."/>
            <person name="Liimatainen K."/>
            <person name="Lipzen A."/>
            <person name="Lukacs Z."/>
            <person name="Mihaltcheva S."/>
            <person name="Morgado L.N."/>
            <person name="Niskanen T."/>
            <person name="Noordeloos M.E."/>
            <person name="Ohm R.A."/>
            <person name="Ortiz-Santana B."/>
            <person name="Ovrebo C."/>
            <person name="Racz N."/>
            <person name="Riley R."/>
            <person name="Savchenko A."/>
            <person name="Shiryaev A."/>
            <person name="Soop K."/>
            <person name="Spirin V."/>
            <person name="Szebenyi C."/>
            <person name="Tomsovsky M."/>
            <person name="Tulloss R.E."/>
            <person name="Uehling J."/>
            <person name="Grigoriev I.V."/>
            <person name="Vagvolgyi C."/>
            <person name="Papp T."/>
            <person name="Martin F.M."/>
            <person name="Miettinen O."/>
            <person name="Hibbett D.S."/>
            <person name="Nagy L.G."/>
        </authorList>
    </citation>
    <scope>NUCLEOTIDE SEQUENCE [LARGE SCALE GENOMIC DNA]</scope>
    <source>
        <strain evidence="6 7">CBS 962.96</strain>
    </source>
</reference>
<dbReference type="GO" id="GO:0005886">
    <property type="term" value="C:plasma membrane"/>
    <property type="evidence" value="ECO:0007669"/>
    <property type="project" value="TreeGrafter"/>
</dbReference>
<dbReference type="GO" id="GO:0022857">
    <property type="term" value="F:transmembrane transporter activity"/>
    <property type="evidence" value="ECO:0007669"/>
    <property type="project" value="TreeGrafter"/>
</dbReference>
<evidence type="ECO:0008006" key="8">
    <source>
        <dbReference type="Google" id="ProtNLM"/>
    </source>
</evidence>
<proteinExistence type="predicted"/>
<dbReference type="PANTHER" id="PTHR23502:SF134">
    <property type="entry name" value="MAJOR FACILITATOR SUPERFAMILY (MFS) PROFILE DOMAIN-CONTAINING PROTEIN-RELATED"/>
    <property type="match status" value="1"/>
</dbReference>
<evidence type="ECO:0000256" key="2">
    <source>
        <dbReference type="ARBA" id="ARBA00022692"/>
    </source>
</evidence>
<accession>A0A4S8LXX0</accession>
<evidence type="ECO:0000256" key="3">
    <source>
        <dbReference type="ARBA" id="ARBA00022989"/>
    </source>
</evidence>
<evidence type="ECO:0000256" key="4">
    <source>
        <dbReference type="ARBA" id="ARBA00023136"/>
    </source>
</evidence>
<sequence length="113" mass="12717">MTRDLNAKTFQATIGLNLYLLGFGLFPMLTVSFREEVGRLPTYVVSAFGFLLMYGCPRTNYFNSSRHSLFQGGSGSMWATNVGGTVADIWVPYEWVFNRPSSTFLGLFIDSKY</sequence>
<evidence type="ECO:0000256" key="5">
    <source>
        <dbReference type="SAM" id="Phobius"/>
    </source>
</evidence>
<dbReference type="OrthoDB" id="5376138at2759"/>
<dbReference type="EMBL" id="ML179233">
    <property type="protein sequence ID" value="THU94038.1"/>
    <property type="molecule type" value="Genomic_DNA"/>
</dbReference>
<keyword evidence="3 5" id="KW-1133">Transmembrane helix</keyword>
<protein>
    <recommendedName>
        <fullName evidence="8">MFS general substrate transporter</fullName>
    </recommendedName>
</protein>
<organism evidence="6 7">
    <name type="scientific">Dendrothele bispora (strain CBS 962.96)</name>
    <dbReference type="NCBI Taxonomy" id="1314807"/>
    <lineage>
        <taxon>Eukaryota</taxon>
        <taxon>Fungi</taxon>
        <taxon>Dikarya</taxon>
        <taxon>Basidiomycota</taxon>
        <taxon>Agaricomycotina</taxon>
        <taxon>Agaricomycetes</taxon>
        <taxon>Agaricomycetidae</taxon>
        <taxon>Agaricales</taxon>
        <taxon>Agaricales incertae sedis</taxon>
        <taxon>Dendrothele</taxon>
    </lineage>
</organism>
<evidence type="ECO:0000313" key="7">
    <source>
        <dbReference type="Proteomes" id="UP000297245"/>
    </source>
</evidence>
<comment type="subcellular location">
    <subcellularLocation>
        <location evidence="1">Membrane</location>
        <topology evidence="1">Multi-pass membrane protein</topology>
    </subcellularLocation>
</comment>
<dbReference type="Proteomes" id="UP000297245">
    <property type="component" value="Unassembled WGS sequence"/>
</dbReference>
<feature type="transmembrane region" description="Helical" evidence="5">
    <location>
        <begin position="12"/>
        <end position="34"/>
    </location>
</feature>